<evidence type="ECO:0000313" key="2">
    <source>
        <dbReference type="EMBL" id="CAE6520557.1"/>
    </source>
</evidence>
<sequence>MAPGILNKLRRRQSTSPHRPHSYVHRASITPEWPVSPAQITPDVYLTSPAEDDGLLTSVCVHRATEHEPKRLRREGKHDSNPPVAAASALAAALASADEPASPVSDSPPAFRRSSLQATEIVMPKKPSEILRETTKWNPLSKDKSDELIEAKTQGDVKQGLTRVSSGREANEGLGVPKVKTTLRHRASKVLKSITNRDSADKRMSQPGPGVKAAGQHKRRNTLSDSSQAAFSMLTQASTAHALPRETSSGGVPGSPPPRNSGEGGRRRSSTLGHVEFTARPSSPPRPPIPGEEVVMVDGVSQNISGSRSAPITTLEPAAEIITSPVDSAFGSLKGEKSKKLQRRRSKNAFSHLFALKGEKIFRSPPPAKPTEDPVPPVPYIPEALAKAVADPDTPEASQPSAFTSTPTATPKSTKSKRFKRHRRATIGSISQVSADITGTPSPMSTVQTETPKTPTTPRTRNFTIVDLRKGFHVRGLGKSKGKLFSAKSNPEIRSPPPPVRELPPAVSESRENLESTQRPRPPPLQSTESPQSGVGFSIAVNGETDGTPETADFVTSLDATEVLASPIESTGPVTPVTGMPETPAPAPEPESSGEAKVSSSTDEVPDLSYTTTEEEPALQRPSEASEATIQSDDPLFTALSTPSTLGDLQLQLREPSTKTSTLDAHLRLDSLRFEDFSFDTNVF</sequence>
<reference evidence="2" key="1">
    <citation type="submission" date="2021-01" db="EMBL/GenBank/DDBJ databases">
        <authorList>
            <person name="Kaushik A."/>
        </authorList>
    </citation>
    <scope>NUCLEOTIDE SEQUENCE</scope>
    <source>
        <strain evidence="2">AG6-10EEA</strain>
    </source>
</reference>
<feature type="region of interest" description="Disordered" evidence="1">
    <location>
        <begin position="1"/>
        <end position="29"/>
    </location>
</feature>
<evidence type="ECO:0000313" key="3">
    <source>
        <dbReference type="Proteomes" id="UP000663853"/>
    </source>
</evidence>
<feature type="compositionally biased region" description="Basic residues" evidence="1">
    <location>
        <begin position="414"/>
        <end position="425"/>
    </location>
</feature>
<dbReference type="Proteomes" id="UP000663853">
    <property type="component" value="Unassembled WGS sequence"/>
</dbReference>
<feature type="compositionally biased region" description="Low complexity" evidence="1">
    <location>
        <begin position="397"/>
        <end position="413"/>
    </location>
</feature>
<feature type="compositionally biased region" description="Basic residues" evidence="1">
    <location>
        <begin position="8"/>
        <end position="24"/>
    </location>
</feature>
<dbReference type="EMBL" id="CAJMXA010003884">
    <property type="protein sequence ID" value="CAE6520557.1"/>
    <property type="molecule type" value="Genomic_DNA"/>
</dbReference>
<feature type="region of interest" description="Disordered" evidence="1">
    <location>
        <begin position="389"/>
        <end position="643"/>
    </location>
</feature>
<feature type="compositionally biased region" description="Polar residues" evidence="1">
    <location>
        <begin position="428"/>
        <end position="445"/>
    </location>
</feature>
<comment type="caution">
    <text evidence="2">The sequence shown here is derived from an EMBL/GenBank/DDBJ whole genome shotgun (WGS) entry which is preliminary data.</text>
</comment>
<accession>A0A8H3DCY1</accession>
<name>A0A8H3DCY1_9AGAM</name>
<proteinExistence type="predicted"/>
<protein>
    <submittedName>
        <fullName evidence="2">Uncharacterized protein</fullName>
    </submittedName>
</protein>
<organism evidence="2 3">
    <name type="scientific">Rhizoctonia solani</name>
    <dbReference type="NCBI Taxonomy" id="456999"/>
    <lineage>
        <taxon>Eukaryota</taxon>
        <taxon>Fungi</taxon>
        <taxon>Dikarya</taxon>
        <taxon>Basidiomycota</taxon>
        <taxon>Agaricomycotina</taxon>
        <taxon>Agaricomycetes</taxon>
        <taxon>Cantharellales</taxon>
        <taxon>Ceratobasidiaceae</taxon>
        <taxon>Rhizoctonia</taxon>
    </lineage>
</organism>
<feature type="region of interest" description="Disordered" evidence="1">
    <location>
        <begin position="150"/>
        <end position="293"/>
    </location>
</feature>
<feature type="compositionally biased region" description="Polar residues" evidence="1">
    <location>
        <begin position="526"/>
        <end position="535"/>
    </location>
</feature>
<feature type="compositionally biased region" description="Low complexity" evidence="1">
    <location>
        <begin position="446"/>
        <end position="464"/>
    </location>
</feature>
<evidence type="ECO:0000256" key="1">
    <source>
        <dbReference type="SAM" id="MobiDB-lite"/>
    </source>
</evidence>
<dbReference type="AlphaFoldDB" id="A0A8H3DCY1"/>
<feature type="compositionally biased region" description="Basic residues" evidence="1">
    <location>
        <begin position="471"/>
        <end position="482"/>
    </location>
</feature>
<feature type="compositionally biased region" description="Polar residues" evidence="1">
    <location>
        <begin position="223"/>
        <end position="239"/>
    </location>
</feature>
<gene>
    <name evidence="2" type="ORF">RDB_LOCUS146593</name>
</gene>